<keyword evidence="2" id="KW-1185">Reference proteome</keyword>
<gene>
    <name evidence="1" type="ORF">PCAMFM013_S001g000577</name>
</gene>
<evidence type="ECO:0000313" key="2">
    <source>
        <dbReference type="Proteomes" id="UP000053732"/>
    </source>
</evidence>
<dbReference type="Proteomes" id="UP000053732">
    <property type="component" value="Unassembled WGS sequence"/>
</dbReference>
<name>A0A0G4NU52_PENC3</name>
<proteinExistence type="predicted"/>
<reference evidence="1 2" key="1">
    <citation type="journal article" date="2014" name="Nat. Commun.">
        <title>Multiple recent horizontal transfers of a large genomic region in cheese making fungi.</title>
        <authorList>
            <person name="Cheeseman K."/>
            <person name="Ropars J."/>
            <person name="Renault P."/>
            <person name="Dupont J."/>
            <person name="Gouzy J."/>
            <person name="Branca A."/>
            <person name="Abraham A.L."/>
            <person name="Ceppi M."/>
            <person name="Conseiller E."/>
            <person name="Debuchy R."/>
            <person name="Malagnac F."/>
            <person name="Goarin A."/>
            <person name="Silar P."/>
            <person name="Lacoste S."/>
            <person name="Sallet E."/>
            <person name="Bensimon A."/>
            <person name="Giraud T."/>
            <person name="Brygoo Y."/>
        </authorList>
    </citation>
    <scope>NUCLEOTIDE SEQUENCE [LARGE SCALE GENOMIC DNA]</scope>
    <source>
        <strain evidence="2">FM 013</strain>
    </source>
</reference>
<dbReference type="EMBL" id="HG793134">
    <property type="protein sequence ID" value="CRL17617.1"/>
    <property type="molecule type" value="Genomic_DNA"/>
</dbReference>
<organism evidence="1 2">
    <name type="scientific">Penicillium camemberti (strain FM 013)</name>
    <dbReference type="NCBI Taxonomy" id="1429867"/>
    <lineage>
        <taxon>Eukaryota</taxon>
        <taxon>Fungi</taxon>
        <taxon>Dikarya</taxon>
        <taxon>Ascomycota</taxon>
        <taxon>Pezizomycotina</taxon>
        <taxon>Eurotiomycetes</taxon>
        <taxon>Eurotiomycetidae</taxon>
        <taxon>Eurotiales</taxon>
        <taxon>Aspergillaceae</taxon>
        <taxon>Penicillium</taxon>
    </lineage>
</organism>
<evidence type="ECO:0000313" key="1">
    <source>
        <dbReference type="EMBL" id="CRL17617.1"/>
    </source>
</evidence>
<accession>A0A0G4NU52</accession>
<protein>
    <submittedName>
        <fullName evidence="1">Str. FM013</fullName>
    </submittedName>
</protein>
<dbReference type="AlphaFoldDB" id="A0A0G4NU52"/>
<sequence length="53" mass="6340">MEYGVVRTYDLTKITWVIRHESHMYSRCKTWVECGEGHQKYRLRKAPVDLPGD</sequence>